<dbReference type="Gene3D" id="3.30.2350.10">
    <property type="entry name" value="Pseudouridine synthase"/>
    <property type="match status" value="1"/>
</dbReference>
<keyword evidence="9" id="KW-1185">Reference proteome</keyword>
<evidence type="ECO:0000256" key="3">
    <source>
        <dbReference type="ARBA" id="ARBA00023235"/>
    </source>
</evidence>
<dbReference type="GO" id="GO:0120159">
    <property type="term" value="F:rRNA pseudouridine synthase activity"/>
    <property type="evidence" value="ECO:0007669"/>
    <property type="project" value="UniProtKB-ARBA"/>
</dbReference>
<dbReference type="InterPro" id="IPR006145">
    <property type="entry name" value="PsdUridine_synth_RsuA/RluA"/>
</dbReference>
<dbReference type="STRING" id="338966.Ppro_3196"/>
<dbReference type="Proteomes" id="UP000006732">
    <property type="component" value="Chromosome"/>
</dbReference>
<dbReference type="KEGG" id="ppd:Ppro_3196"/>
<dbReference type="AlphaFoldDB" id="A1ATW9"/>
<dbReference type="GO" id="GO:0000455">
    <property type="term" value="P:enzyme-directed rRNA pseudouridine synthesis"/>
    <property type="evidence" value="ECO:0007669"/>
    <property type="project" value="UniProtKB-ARBA"/>
</dbReference>
<dbReference type="EC" id="5.4.99.-" evidence="6"/>
<dbReference type="PANTHER" id="PTHR21600:SF44">
    <property type="entry name" value="RIBOSOMAL LARGE SUBUNIT PSEUDOURIDINE SYNTHASE D"/>
    <property type="match status" value="1"/>
</dbReference>
<feature type="active site" evidence="4">
    <location>
        <position position="135"/>
    </location>
</feature>
<dbReference type="InterPro" id="IPR036986">
    <property type="entry name" value="S4_RNA-bd_sf"/>
</dbReference>
<evidence type="ECO:0000256" key="5">
    <source>
        <dbReference type="PROSITE-ProRule" id="PRU00182"/>
    </source>
</evidence>
<dbReference type="InterPro" id="IPR020103">
    <property type="entry name" value="PsdUridine_synth_cat_dom_sf"/>
</dbReference>
<organism evidence="8 9">
    <name type="scientific">Pelobacter propionicus (strain DSM 2379 / NBRC 103807 / OttBd1)</name>
    <dbReference type="NCBI Taxonomy" id="338966"/>
    <lineage>
        <taxon>Bacteria</taxon>
        <taxon>Pseudomonadati</taxon>
        <taxon>Thermodesulfobacteriota</taxon>
        <taxon>Desulfuromonadia</taxon>
        <taxon>Desulfuromonadales</taxon>
        <taxon>Desulfuromonadaceae</taxon>
        <taxon>Pelobacter</taxon>
    </lineage>
</organism>
<evidence type="ECO:0000256" key="2">
    <source>
        <dbReference type="ARBA" id="ARBA00022884"/>
    </source>
</evidence>
<sequence>MNLVFPVDSEPVRLDLFLSSQLASETRSTIQRLIESGNIMVDGREVRPSLKLKGGESISIQLPEPVAARPLPESIPLEVLYEDGDLIVINKPAGMVVHPGPGNSSGTLVNALLAHCTDLSGIGGELRPGIVHRLDKGTSGVMVVAKNDRSHQALSAQFSVHSIKRIYQALVYGSPQQDSGRLEGQIGRHPTDRLRRSGLARQGKHAVTRWRVRGRYGRICLMELRLETGRTHQIRVHMSEAGFPLLGDPLYPDGGRFNNLTDPRLRKLITTLARQALHARTLGFIHPASGNYLEFSVDMPADMAALLEYLEGSPL</sequence>
<comment type="function">
    <text evidence="6">Responsible for synthesis of pseudouridine from uracil.</text>
</comment>
<dbReference type="GO" id="GO:0003723">
    <property type="term" value="F:RNA binding"/>
    <property type="evidence" value="ECO:0007669"/>
    <property type="project" value="UniProtKB-KW"/>
</dbReference>
<dbReference type="Gene3D" id="3.10.290.10">
    <property type="entry name" value="RNA-binding S4 domain"/>
    <property type="match status" value="1"/>
</dbReference>
<dbReference type="Pfam" id="PF00849">
    <property type="entry name" value="PseudoU_synth_2"/>
    <property type="match status" value="1"/>
</dbReference>
<evidence type="ECO:0000256" key="6">
    <source>
        <dbReference type="RuleBase" id="RU362028"/>
    </source>
</evidence>
<dbReference type="CDD" id="cd00165">
    <property type="entry name" value="S4"/>
    <property type="match status" value="1"/>
</dbReference>
<comment type="catalytic activity">
    <reaction evidence="6">
        <text>a uridine in RNA = a pseudouridine in RNA</text>
        <dbReference type="Rhea" id="RHEA:48348"/>
        <dbReference type="Rhea" id="RHEA-COMP:12068"/>
        <dbReference type="Rhea" id="RHEA-COMP:12069"/>
        <dbReference type="ChEBI" id="CHEBI:65314"/>
        <dbReference type="ChEBI" id="CHEBI:65315"/>
    </reaction>
</comment>
<keyword evidence="3 6" id="KW-0413">Isomerase</keyword>
<keyword evidence="2 5" id="KW-0694">RNA-binding</keyword>
<evidence type="ECO:0000256" key="1">
    <source>
        <dbReference type="ARBA" id="ARBA00010876"/>
    </source>
</evidence>
<dbReference type="PANTHER" id="PTHR21600">
    <property type="entry name" value="MITOCHONDRIAL RNA PSEUDOURIDINE SYNTHASE"/>
    <property type="match status" value="1"/>
</dbReference>
<evidence type="ECO:0000259" key="7">
    <source>
        <dbReference type="SMART" id="SM00363"/>
    </source>
</evidence>
<feature type="domain" description="RNA-binding S4" evidence="7">
    <location>
        <begin position="12"/>
        <end position="72"/>
    </location>
</feature>
<dbReference type="PROSITE" id="PS01129">
    <property type="entry name" value="PSI_RLU"/>
    <property type="match status" value="1"/>
</dbReference>
<dbReference type="InterPro" id="IPR050188">
    <property type="entry name" value="RluA_PseudoU_synthase"/>
</dbReference>
<dbReference type="NCBIfam" id="TIGR00005">
    <property type="entry name" value="rluA_subfam"/>
    <property type="match status" value="1"/>
</dbReference>
<accession>A1ATW9</accession>
<dbReference type="InterPro" id="IPR006225">
    <property type="entry name" value="PsdUridine_synth_RluC/D"/>
</dbReference>
<proteinExistence type="inferred from homology"/>
<dbReference type="SMART" id="SM00363">
    <property type="entry name" value="S4"/>
    <property type="match status" value="1"/>
</dbReference>
<dbReference type="FunFam" id="3.30.2350.10:FF:000006">
    <property type="entry name" value="Pseudouridine synthase"/>
    <property type="match status" value="1"/>
</dbReference>
<gene>
    <name evidence="8" type="ordered locus">Ppro_3196</name>
</gene>
<dbReference type="InterPro" id="IPR006224">
    <property type="entry name" value="PsdUridine_synth_RluA-like_CS"/>
</dbReference>
<dbReference type="PROSITE" id="PS50889">
    <property type="entry name" value="S4"/>
    <property type="match status" value="1"/>
</dbReference>
<dbReference type="HOGENOM" id="CLU_016902_4_4_7"/>
<dbReference type="InterPro" id="IPR002942">
    <property type="entry name" value="S4_RNA-bd"/>
</dbReference>
<comment type="similarity">
    <text evidence="1 6">Belongs to the pseudouridine synthase RluA family.</text>
</comment>
<dbReference type="EMBL" id="CP000482">
    <property type="protein sequence ID" value="ABL00790.1"/>
    <property type="molecule type" value="Genomic_DNA"/>
</dbReference>
<evidence type="ECO:0000256" key="4">
    <source>
        <dbReference type="PIRSR" id="PIRSR606225-1"/>
    </source>
</evidence>
<reference evidence="8 9" key="1">
    <citation type="submission" date="2006-10" db="EMBL/GenBank/DDBJ databases">
        <title>Complete sequence of chromosome of Pelobacter propionicus DSM 2379.</title>
        <authorList>
            <consortium name="US DOE Joint Genome Institute"/>
            <person name="Copeland A."/>
            <person name="Lucas S."/>
            <person name="Lapidus A."/>
            <person name="Barry K."/>
            <person name="Detter J.C."/>
            <person name="Glavina del Rio T."/>
            <person name="Hammon N."/>
            <person name="Israni S."/>
            <person name="Dalin E."/>
            <person name="Tice H."/>
            <person name="Pitluck S."/>
            <person name="Saunders E."/>
            <person name="Brettin T."/>
            <person name="Bruce D."/>
            <person name="Han C."/>
            <person name="Tapia R."/>
            <person name="Schmutz J."/>
            <person name="Larimer F."/>
            <person name="Land M."/>
            <person name="Hauser L."/>
            <person name="Kyrpides N."/>
            <person name="Kim E."/>
            <person name="Lovley D."/>
            <person name="Richardson P."/>
        </authorList>
    </citation>
    <scope>NUCLEOTIDE SEQUENCE [LARGE SCALE GENOMIC DNA]</scope>
    <source>
        <strain evidence="9">DSM 2379 / NBRC 103807 / OttBd1</strain>
    </source>
</reference>
<dbReference type="SUPFAM" id="SSF55120">
    <property type="entry name" value="Pseudouridine synthase"/>
    <property type="match status" value="1"/>
</dbReference>
<protein>
    <recommendedName>
        <fullName evidence="6">Pseudouridine synthase</fullName>
        <ecNumber evidence="6">5.4.99.-</ecNumber>
    </recommendedName>
</protein>
<dbReference type="CDD" id="cd02869">
    <property type="entry name" value="PseudoU_synth_RluA_like"/>
    <property type="match status" value="1"/>
</dbReference>
<evidence type="ECO:0000313" key="9">
    <source>
        <dbReference type="Proteomes" id="UP000006732"/>
    </source>
</evidence>
<dbReference type="Pfam" id="PF01479">
    <property type="entry name" value="S4"/>
    <property type="match status" value="1"/>
</dbReference>
<dbReference type="eggNOG" id="COG0564">
    <property type="taxonomic scope" value="Bacteria"/>
</dbReference>
<evidence type="ECO:0000313" key="8">
    <source>
        <dbReference type="EMBL" id="ABL00790.1"/>
    </source>
</evidence>
<dbReference type="SUPFAM" id="SSF55174">
    <property type="entry name" value="Alpha-L RNA-binding motif"/>
    <property type="match status" value="1"/>
</dbReference>
<name>A1ATW9_PELPD</name>